<proteinExistence type="predicted"/>
<organism evidence="1 2">
    <name type="scientific">Rhabditophanes sp. KR3021</name>
    <dbReference type="NCBI Taxonomy" id="114890"/>
    <lineage>
        <taxon>Eukaryota</taxon>
        <taxon>Metazoa</taxon>
        <taxon>Ecdysozoa</taxon>
        <taxon>Nematoda</taxon>
        <taxon>Chromadorea</taxon>
        <taxon>Rhabditida</taxon>
        <taxon>Tylenchina</taxon>
        <taxon>Panagrolaimomorpha</taxon>
        <taxon>Strongyloidoidea</taxon>
        <taxon>Alloionematidae</taxon>
        <taxon>Rhabditophanes</taxon>
    </lineage>
</organism>
<dbReference type="WBParaSite" id="RSKR_0000098000.1">
    <property type="protein sequence ID" value="RSKR_0000098000.1"/>
    <property type="gene ID" value="RSKR_0000098000"/>
</dbReference>
<evidence type="ECO:0000313" key="2">
    <source>
        <dbReference type="WBParaSite" id="RSKR_0000098000.1"/>
    </source>
</evidence>
<reference evidence="2" key="1">
    <citation type="submission" date="2016-11" db="UniProtKB">
        <authorList>
            <consortium name="WormBaseParasite"/>
        </authorList>
    </citation>
    <scope>IDENTIFICATION</scope>
    <source>
        <strain evidence="2">KR3021</strain>
    </source>
</reference>
<dbReference type="Proteomes" id="UP000095286">
    <property type="component" value="Unplaced"/>
</dbReference>
<name>A0AC35TJ65_9BILA</name>
<accession>A0AC35TJ65</accession>
<evidence type="ECO:0000313" key="1">
    <source>
        <dbReference type="Proteomes" id="UP000095286"/>
    </source>
</evidence>
<sequence>MKFTIAALTILLVATEITPLFFGGGGGCQSSCQSPCGRKKREILEPQVVTDENAICPQSNWKSIIEENIGSDVRATEYAIQSSLFKHFETQFFVTCKPKSETPLTFTANGHAYCGHGDPAIFCVVIAIIG</sequence>
<protein>
    <submittedName>
        <fullName evidence="2">Ground-like domain-containing protein</fullName>
    </submittedName>
</protein>